<dbReference type="SUPFAM" id="SSF52540">
    <property type="entry name" value="P-loop containing nucleoside triphosphate hydrolases"/>
    <property type="match status" value="1"/>
</dbReference>
<dbReference type="InterPro" id="IPR027417">
    <property type="entry name" value="P-loop_NTPase"/>
</dbReference>
<name>A0A7W9S3J1_9HYPH</name>
<dbReference type="EMBL" id="JACHEU010000001">
    <property type="protein sequence ID" value="MBB6012368.1"/>
    <property type="molecule type" value="Genomic_DNA"/>
</dbReference>
<protein>
    <recommendedName>
        <fullName evidence="1">AAA+ ATPase domain-containing protein</fullName>
    </recommendedName>
</protein>
<evidence type="ECO:0000313" key="3">
    <source>
        <dbReference type="Proteomes" id="UP000533306"/>
    </source>
</evidence>
<comment type="caution">
    <text evidence="2">The sequence shown here is derived from an EMBL/GenBank/DDBJ whole genome shotgun (WGS) entry which is preliminary data.</text>
</comment>
<dbReference type="InterPro" id="IPR003593">
    <property type="entry name" value="AAA+_ATPase"/>
</dbReference>
<keyword evidence="3" id="KW-1185">Reference proteome</keyword>
<feature type="domain" description="AAA+ ATPase" evidence="1">
    <location>
        <begin position="307"/>
        <end position="444"/>
    </location>
</feature>
<organism evidence="2 3">
    <name type="scientific">Aquamicrobium lusatiense</name>
    <dbReference type="NCBI Taxonomy" id="89772"/>
    <lineage>
        <taxon>Bacteria</taxon>
        <taxon>Pseudomonadati</taxon>
        <taxon>Pseudomonadota</taxon>
        <taxon>Alphaproteobacteria</taxon>
        <taxon>Hyphomicrobiales</taxon>
        <taxon>Phyllobacteriaceae</taxon>
        <taxon>Aquamicrobium</taxon>
    </lineage>
</organism>
<reference evidence="2 3" key="1">
    <citation type="submission" date="2020-08" db="EMBL/GenBank/DDBJ databases">
        <title>Genomic Encyclopedia of Type Strains, Phase IV (KMG-IV): sequencing the most valuable type-strain genomes for metagenomic binning, comparative biology and taxonomic classification.</title>
        <authorList>
            <person name="Goeker M."/>
        </authorList>
    </citation>
    <scope>NUCLEOTIDE SEQUENCE [LARGE SCALE GENOMIC DNA]</scope>
    <source>
        <strain evidence="2 3">DSM 11099</strain>
    </source>
</reference>
<evidence type="ECO:0000259" key="1">
    <source>
        <dbReference type="SMART" id="SM00382"/>
    </source>
</evidence>
<sequence>MTNPYSAGGGGTHLEARVAASALVAVLCGAPFRSLPGLYATEVRTQCAAFGEPLDDLIIQGTCENGLATHLHLQIKNRLTFTESDSEWADILGRAWDTFVASGGDTSLLRYGTGLGTYNARIDQHYQTVLTWAAESIDGDHFLERIGKKDFSHQDKRAFVETIRIHLTKHLSRPLSADELWRFLKGFVILHFDFQTGDGSRDAASVVDRLGHLLSPAERGQARSIWDNLVAKAGELIPAGGGASRATLVEHLIDESLPTGTAPSYWSDIQAIHRESLRALGDITSAIAGLRLHRDAAHRQVREALDSGGFIQIIGEPGAGKSAILKAIAEESARLGPVFVLKDQRIHPRGWSAHAHTLEIRDDIGALLREFACCGVSILFIDGIDKITDPAVQLTVNDVLRAIVTQESLSNWRVLATVREQNLKHLETWLHEDVLAKLPLRSITVAAFSKAELDVVGEEIPRLRPLLAQSGSMDVVLKRPFFLKAIAGLTGQGSAAHVPATEVELLQLWWTLGGSDRSDFSPAQHRRNALLDLAQRLAQSPNSAITIRNLAPEPLAELISAGVLRENAVGHSVVFAHDIYEEWALCEVLVGEQESVAAYLQQVGQPQTLVRPMQLLGAYVLETTRTREQWKVLLEQMAAPSLQPVWQRAVLTSCFQSTRTAELLDYVTDELLKNGGELLQRLLLAIATLEVIPNPLFLDEQLVPDMNAAERARFAHYAALPKPIIWVRFLDWLVPRIPHLPPSLIPDLLPVLATWQSNYAGGNIRHCREIGGLSYHWLIEFESACHPIKWKDRRDPFGIDLPHDDEEKIEKSLRSLFLSSAGNVPELAAQYLREMAQDKRRRKRFRAGVIQNCGALVKHLPAEFVDFFLKAFIEKRDAHRDPFGSYDRFFMEKFGIADHQQFYPASPIQAPFLALLRHNEEQGLRLVHVLCNHAISVWRWARSRGSYRRESLTPLPVRVTLPWGRQTFWGDNQTYLWFRGYWGNDAVKSALMALEQWAFEQIEMGADFGEVFRKAIQGNDTVAVLGLGVSLCLAYPEKAVACSVGLVTCPHLWEWDIARFIQDRSTPSNEIGNWYQYEMQLKAVRALNRKPHRGQDVRSLAPRLFMSNDAALKRTYLRGIRSFPKRLPFLYEEEKQHAEHVAALREKMQLFSEQGDPKYLKAAQTPDGTQIQIWIEPPSLQQPQYQEQRRENEQLNEFSGLALWAVKSLENGQLHENLTVEHAIAKGKELDGDDIFDGLGLDFLVHQRAAAVAGAAFVTASYCEDGAWTDEIGDWCLDVFGRAATGPEEPDDISIRDGLLVMHPAVFAAHGYSALLARGFAAERCMNAILSLAVDALAGVVEAVFISAKAYAVAHPKFYWTLLDIGLRQCVLDREEIPEFHSIAWDKREAARNLSLLERADTLLQSQVVTNLPDIPMPWIKTGQPVVRGNRETDGYDRNDTIFMFNLAEKILFKATFDPILNQGEMRPLFLRLLDQLMEWNIQEIVPPFATSRREHLGDHTPFEWVFGFSAWCGKVCSALTPEECRQVFLQRIFAQDNETALLVMQSLMRSFMINAFLVPSAIKDAHVALWKEMAEWVFSNPEWRHRERQQYLDREFQSCAQSLLFCMTPDFSPKICGIAPNWPHWGKFMPIIERAIREFGLHKSLFSTVAIFLKNGGADLLPDPALGWLHDIVVEKKRDLPFWNQHGDHAVEIIKSVVEKKAASLTAEHQDMISLIADILVDNGVRGAGSFQQELLRASQ</sequence>
<dbReference type="Gene3D" id="3.40.50.300">
    <property type="entry name" value="P-loop containing nucleotide triphosphate hydrolases"/>
    <property type="match status" value="1"/>
</dbReference>
<accession>A0A7W9S3J1</accession>
<proteinExistence type="predicted"/>
<dbReference type="RefSeq" id="WP_183828650.1">
    <property type="nucleotide sequence ID" value="NZ_JACHEU010000001.1"/>
</dbReference>
<dbReference type="Proteomes" id="UP000533306">
    <property type="component" value="Unassembled WGS sequence"/>
</dbReference>
<dbReference type="CDD" id="cd00009">
    <property type="entry name" value="AAA"/>
    <property type="match status" value="1"/>
</dbReference>
<gene>
    <name evidence="2" type="ORF">HNR59_001713</name>
</gene>
<evidence type="ECO:0000313" key="2">
    <source>
        <dbReference type="EMBL" id="MBB6012368.1"/>
    </source>
</evidence>
<dbReference type="SMART" id="SM00382">
    <property type="entry name" value="AAA"/>
    <property type="match status" value="1"/>
</dbReference>